<dbReference type="EMBL" id="AEPV01000004">
    <property type="protein sequence ID" value="EFU74981.1"/>
    <property type="molecule type" value="Genomic_DNA"/>
</dbReference>
<keyword evidence="1" id="KW-0812">Transmembrane</keyword>
<proteinExistence type="predicted"/>
<evidence type="ECO:0000256" key="1">
    <source>
        <dbReference type="SAM" id="Phobius"/>
    </source>
</evidence>
<protein>
    <submittedName>
        <fullName evidence="2">Uncharacterized protein</fullName>
    </submittedName>
</protein>
<keyword evidence="1" id="KW-1133">Transmembrane helix</keyword>
<evidence type="ECO:0000313" key="2">
    <source>
        <dbReference type="EMBL" id="EFU74981.1"/>
    </source>
</evidence>
<feature type="transmembrane region" description="Helical" evidence="1">
    <location>
        <begin position="41"/>
        <end position="58"/>
    </location>
</feature>
<keyword evidence="3" id="KW-1185">Reference proteome</keyword>
<accession>E6LCX1</accession>
<reference evidence="2 3" key="1">
    <citation type="submission" date="2010-12" db="EMBL/GenBank/DDBJ databases">
        <authorList>
            <person name="Muzny D."/>
            <person name="Qin X."/>
            <person name="Deng J."/>
            <person name="Jiang H."/>
            <person name="Liu Y."/>
            <person name="Qu J."/>
            <person name="Song X.-Z."/>
            <person name="Zhang L."/>
            <person name="Thornton R."/>
            <person name="Coyle M."/>
            <person name="Francisco L."/>
            <person name="Jackson L."/>
            <person name="Javaid M."/>
            <person name="Korchina V."/>
            <person name="Kovar C."/>
            <person name="Mata R."/>
            <person name="Mathew T."/>
            <person name="Ngo R."/>
            <person name="Nguyen L."/>
            <person name="Nguyen N."/>
            <person name="Okwuonu G."/>
            <person name="Ongeri F."/>
            <person name="Pham C."/>
            <person name="Simmons D."/>
            <person name="Wilczek-Boney K."/>
            <person name="Hale W."/>
            <person name="Jakkamsetti A."/>
            <person name="Pham P."/>
            <person name="Ruth R."/>
            <person name="San Lucas F."/>
            <person name="Warren J."/>
            <person name="Zhang J."/>
            <person name="Zhao Z."/>
            <person name="Zhou C."/>
            <person name="Zhu D."/>
            <person name="Lee S."/>
            <person name="Bess C."/>
            <person name="Blankenburg K."/>
            <person name="Forbes L."/>
            <person name="Fu Q."/>
            <person name="Gubbala S."/>
            <person name="Hirani K."/>
            <person name="Jayaseelan J.C."/>
            <person name="Lara F."/>
            <person name="Munidasa M."/>
            <person name="Palculict T."/>
            <person name="Patil S."/>
            <person name="Pu L.-L."/>
            <person name="Saada N."/>
            <person name="Tang L."/>
            <person name="Weissenberger G."/>
            <person name="Zhu Y."/>
            <person name="Hemphill L."/>
            <person name="Shang Y."/>
            <person name="Youmans B."/>
            <person name="Ayvaz T."/>
            <person name="Ross M."/>
            <person name="Santibanez J."/>
            <person name="Aqrawi P."/>
            <person name="Gross S."/>
            <person name="Joshi V."/>
            <person name="Fowler G."/>
            <person name="Nazareth L."/>
            <person name="Reid J."/>
            <person name="Worley K."/>
            <person name="Petrosino J."/>
            <person name="Highlander S."/>
            <person name="Gibbs R."/>
        </authorList>
    </citation>
    <scope>NUCLEOTIDE SEQUENCE [LARGE SCALE GENOMIC DNA]</scope>
    <source>
        <strain evidence="3">DSM 15952 / CCUG 50447 / LMG 22039 / TP 1.5</strain>
    </source>
</reference>
<keyword evidence="1" id="KW-0472">Membrane</keyword>
<evidence type="ECO:0000313" key="3">
    <source>
        <dbReference type="Proteomes" id="UP000010296"/>
    </source>
</evidence>
<sequence length="103" mass="12281">MTNFQNFLRNEIYQKNILKFSTKNADVTLFLRKDTFFHLGFPYYSFSLKALFFTQYLLKKIFSDLFQYKNHDSNKSWLSSYLIHSCAALLCGKFDLFFTNGKP</sequence>
<name>E6LCX1_ENTI1</name>
<dbReference type="AlphaFoldDB" id="E6LCX1"/>
<dbReference type="HOGENOM" id="CLU_2259440_0_0_9"/>
<comment type="caution">
    <text evidence="2">The sequence shown here is derived from an EMBL/GenBank/DDBJ whole genome shotgun (WGS) entry which is preliminary data.</text>
</comment>
<gene>
    <name evidence="2" type="ORF">HMPREF9088_0211</name>
</gene>
<organism evidence="2 3">
    <name type="scientific">Enterococcus italicus (strain DSM 15952 / CCUG 50447 / LMG 22039 / TP 1.5)</name>
    <dbReference type="NCBI Taxonomy" id="888064"/>
    <lineage>
        <taxon>Bacteria</taxon>
        <taxon>Bacillati</taxon>
        <taxon>Bacillota</taxon>
        <taxon>Bacilli</taxon>
        <taxon>Lactobacillales</taxon>
        <taxon>Enterococcaceae</taxon>
        <taxon>Enterococcus</taxon>
    </lineage>
</organism>
<dbReference type="Proteomes" id="UP000010296">
    <property type="component" value="Unassembled WGS sequence"/>
</dbReference>
<dbReference type="STRING" id="888064.HMPREF9088_0211"/>